<feature type="signal peptide" evidence="1">
    <location>
        <begin position="1"/>
        <end position="19"/>
    </location>
</feature>
<gene>
    <name evidence="2" type="ORF">EYB31_20955</name>
</gene>
<evidence type="ECO:0000313" key="3">
    <source>
        <dbReference type="Proteomes" id="UP000293142"/>
    </source>
</evidence>
<dbReference type="AlphaFoldDB" id="A0A4Q9DNI8"/>
<evidence type="ECO:0000313" key="2">
    <source>
        <dbReference type="EMBL" id="TBL76023.1"/>
    </source>
</evidence>
<dbReference type="PANTHER" id="PTHR43649:SF30">
    <property type="entry name" value="ABC TRANSPORTER SUBSTRATE-BINDING PROTEIN"/>
    <property type="match status" value="1"/>
</dbReference>
<dbReference type="InterPro" id="IPR050490">
    <property type="entry name" value="Bact_solute-bd_prot1"/>
</dbReference>
<name>A0A4Q9DNI8_9BACL</name>
<reference evidence="2 3" key="1">
    <citation type="submission" date="2019-02" db="EMBL/GenBank/DDBJ databases">
        <title>Paenibacillus sp. nov., isolated from surface-sterilized tissue of Thalictrum simplex L.</title>
        <authorList>
            <person name="Tuo L."/>
        </authorList>
    </citation>
    <scope>NUCLEOTIDE SEQUENCE [LARGE SCALE GENOMIC DNA]</scope>
    <source>
        <strain evidence="2 3">N2SHLJ1</strain>
    </source>
</reference>
<keyword evidence="3" id="KW-1185">Reference proteome</keyword>
<dbReference type="Gene3D" id="3.40.190.10">
    <property type="entry name" value="Periplasmic binding protein-like II"/>
    <property type="match status" value="1"/>
</dbReference>
<dbReference type="InterPro" id="IPR006059">
    <property type="entry name" value="SBP"/>
</dbReference>
<dbReference type="SUPFAM" id="SSF53850">
    <property type="entry name" value="Periplasmic binding protein-like II"/>
    <property type="match status" value="1"/>
</dbReference>
<sequence>MKKSFKVIAGVLVASTALAGCGGQATDKGGTQGAAQGGTPAASGPVTIKIHSWYTKDQMNLDTVVAAFNKKFPDIKVEYVGLSEKGDSNEAAQKLDLAAASGEAMDVIMLSNPPAYAQRVGVGMFAPLDDYLKKDNINYKDEYKADTALNGKYYALPGKVSQWFVLLNKDALDEAKLPVPTEWTWQDYQDYAKKLTKGEGAAKRYGAYFHNWKEFATLALANDPKNNYIVTADGSPNLDNDRERYSLQMRNQMENVDKTAVPYFDVISQKMNYRDVYFGGKAAMLPIGDWMIPETGGSATVTPKFKTVFAPYPKYQAGDENGLTNAGMDYIGIAQSSKNKDAAWKFIRWYSTEGIVEQGRALSGWTKADLNKNVEAILATAKAPDMVDKTSLLSTLKVGKPASIIVPPEFAAQAEKDFLAQVELFLTGKQDLEKTIKASVDKINSLKASAKK</sequence>
<comment type="caution">
    <text evidence="2">The sequence shown here is derived from an EMBL/GenBank/DDBJ whole genome shotgun (WGS) entry which is preliminary data.</text>
</comment>
<organism evidence="2 3">
    <name type="scientific">Paenibacillus thalictri</name>
    <dbReference type="NCBI Taxonomy" id="2527873"/>
    <lineage>
        <taxon>Bacteria</taxon>
        <taxon>Bacillati</taxon>
        <taxon>Bacillota</taxon>
        <taxon>Bacilli</taxon>
        <taxon>Bacillales</taxon>
        <taxon>Paenibacillaceae</taxon>
        <taxon>Paenibacillus</taxon>
    </lineage>
</organism>
<dbReference type="PROSITE" id="PS51257">
    <property type="entry name" value="PROKAR_LIPOPROTEIN"/>
    <property type="match status" value="1"/>
</dbReference>
<keyword evidence="1" id="KW-0732">Signal</keyword>
<proteinExistence type="predicted"/>
<accession>A0A4Q9DNI8</accession>
<protein>
    <submittedName>
        <fullName evidence="2">Extracellular solute-binding protein</fullName>
    </submittedName>
</protein>
<evidence type="ECO:0000256" key="1">
    <source>
        <dbReference type="SAM" id="SignalP"/>
    </source>
</evidence>
<dbReference type="Proteomes" id="UP000293142">
    <property type="component" value="Unassembled WGS sequence"/>
</dbReference>
<dbReference type="RefSeq" id="WP_131015369.1">
    <property type="nucleotide sequence ID" value="NZ_SIRE01000015.1"/>
</dbReference>
<dbReference type="OrthoDB" id="2643984at2"/>
<dbReference type="EMBL" id="SIRE01000015">
    <property type="protein sequence ID" value="TBL76023.1"/>
    <property type="molecule type" value="Genomic_DNA"/>
</dbReference>
<dbReference type="PANTHER" id="PTHR43649">
    <property type="entry name" value="ARABINOSE-BINDING PROTEIN-RELATED"/>
    <property type="match status" value="1"/>
</dbReference>
<dbReference type="Pfam" id="PF01547">
    <property type="entry name" value="SBP_bac_1"/>
    <property type="match status" value="1"/>
</dbReference>
<feature type="chain" id="PRO_5038994905" evidence="1">
    <location>
        <begin position="20"/>
        <end position="452"/>
    </location>
</feature>